<keyword evidence="2" id="KW-1185">Reference proteome</keyword>
<protein>
    <recommendedName>
        <fullName evidence="3">Nuclease HARBI1</fullName>
    </recommendedName>
</protein>
<evidence type="ECO:0000313" key="1">
    <source>
        <dbReference type="EMBL" id="WAR17556.1"/>
    </source>
</evidence>
<evidence type="ECO:0000313" key="2">
    <source>
        <dbReference type="Proteomes" id="UP001164746"/>
    </source>
</evidence>
<organism evidence="1 2">
    <name type="scientific">Mya arenaria</name>
    <name type="common">Soft-shell clam</name>
    <dbReference type="NCBI Taxonomy" id="6604"/>
    <lineage>
        <taxon>Eukaryota</taxon>
        <taxon>Metazoa</taxon>
        <taxon>Spiralia</taxon>
        <taxon>Lophotrochozoa</taxon>
        <taxon>Mollusca</taxon>
        <taxon>Bivalvia</taxon>
        <taxon>Autobranchia</taxon>
        <taxon>Heteroconchia</taxon>
        <taxon>Euheterodonta</taxon>
        <taxon>Imparidentia</taxon>
        <taxon>Neoheterodontei</taxon>
        <taxon>Myida</taxon>
        <taxon>Myoidea</taxon>
        <taxon>Myidae</taxon>
        <taxon>Mya</taxon>
    </lineage>
</organism>
<reference evidence="1" key="1">
    <citation type="submission" date="2022-11" db="EMBL/GenBank/DDBJ databases">
        <title>Centuries of genome instability and evolution in soft-shell clam transmissible cancer (bioRxiv).</title>
        <authorList>
            <person name="Hart S.F.M."/>
            <person name="Yonemitsu M.A."/>
            <person name="Giersch R.M."/>
            <person name="Beal B.F."/>
            <person name="Arriagada G."/>
            <person name="Davis B.W."/>
            <person name="Ostrander E.A."/>
            <person name="Goff S.P."/>
            <person name="Metzger M.J."/>
        </authorList>
    </citation>
    <scope>NUCLEOTIDE SEQUENCE</scope>
    <source>
        <strain evidence="1">MELC-2E11</strain>
        <tissue evidence="1">Siphon/mantle</tissue>
    </source>
</reference>
<gene>
    <name evidence="1" type="ORF">MAR_032150</name>
</gene>
<sequence>MTKAKQEPNFEKGILLGDSGYPCRTFLLTPYANPNSNEACKAKEGRLGNDNLKQIRNIAVNRSKL</sequence>
<proteinExistence type="predicted"/>
<evidence type="ECO:0008006" key="3">
    <source>
        <dbReference type="Google" id="ProtNLM"/>
    </source>
</evidence>
<accession>A0ABY7F9T9</accession>
<dbReference type="EMBL" id="CP111021">
    <property type="protein sequence ID" value="WAR17556.1"/>
    <property type="molecule type" value="Genomic_DNA"/>
</dbReference>
<dbReference type="Proteomes" id="UP001164746">
    <property type="component" value="Chromosome 10"/>
</dbReference>
<name>A0ABY7F9T9_MYAAR</name>